<accession>A0A6A4HDC7</accession>
<dbReference type="Pfam" id="PF01031">
    <property type="entry name" value="Dynamin_M"/>
    <property type="match status" value="2"/>
</dbReference>
<dbReference type="PROSITE" id="PS51718">
    <property type="entry name" value="G_DYNAMIN_2"/>
    <property type="match status" value="1"/>
</dbReference>
<evidence type="ECO:0000313" key="6">
    <source>
        <dbReference type="Proteomes" id="UP000799118"/>
    </source>
</evidence>
<dbReference type="EMBL" id="ML769524">
    <property type="protein sequence ID" value="KAE9395806.1"/>
    <property type="molecule type" value="Genomic_DNA"/>
</dbReference>
<dbReference type="SUPFAM" id="SSF52540">
    <property type="entry name" value="P-loop containing nucleoside triphosphate hydrolases"/>
    <property type="match status" value="1"/>
</dbReference>
<gene>
    <name evidence="5" type="ORF">BT96DRAFT_922558</name>
</gene>
<dbReference type="GO" id="GO:0006897">
    <property type="term" value="P:endocytosis"/>
    <property type="evidence" value="ECO:0007669"/>
    <property type="project" value="TreeGrafter"/>
</dbReference>
<dbReference type="Pfam" id="PF02212">
    <property type="entry name" value="GED"/>
    <property type="match status" value="1"/>
</dbReference>
<evidence type="ECO:0008006" key="7">
    <source>
        <dbReference type="Google" id="ProtNLM"/>
    </source>
</evidence>
<evidence type="ECO:0000256" key="2">
    <source>
        <dbReference type="ARBA" id="ARBA00023134"/>
    </source>
</evidence>
<sequence>MSTLGPAGLGSEIVDIVNRLQDVFNAVGTSTASIDLPQICVLGSQSSGKSSVLENIVGRDFLPRGTAADIGKDGDAAANADEWGEFLHLPGQKFYDFHKIRDEIVRDTEAKTGRNAGISPQPINLRIYSPKVLTLTLVDLPGLTKVPVGDQPKDIEKQIRDMLMKYISKPACIILAVSPANVDLANSDGLKMARDVDPEGNRTIGVLTKIDLMDSGTDVVDILAGRIIPLRMGYVPVVNRGQRDIDSSKAKAQYCGTPFLTRKLNMILMHHIRATLPDIKARISSQLQKFTAELTQLGGPMADHQSGNFRTVIDGNTNDLSLNELSGGARISFVFHELFNNGIKNIDPFDQVKDGDIRTILYNSSGSTPALFVGTAAFEVIVKQQIKRLEEPSLKCCQLVYDELIRILGQLLAKIQAFRRYPALRERFNAVVVGFFKTCMSPTNETRISMQACYVNTTHPDFINGHKAMAIVNDRLNANKPPPQVTDPKTGKLAPGAINNNKDLDVDAKKEEPSFFGSFFSAKNGRVGGTKKGGSSTPSTMEAPPAIIKPQAALSERETMETEVIKLLIHSYFNIVKREMIDMVPKAITLTLVNHAKETLQRELLQELYKQEVLDDLLKESEYVVNRRKEVISMVAALNKAEEIVAGV</sequence>
<dbReference type="PANTHER" id="PTHR11566">
    <property type="entry name" value="DYNAMIN"/>
    <property type="match status" value="1"/>
</dbReference>
<dbReference type="OrthoDB" id="5061070at2759"/>
<dbReference type="AlphaFoldDB" id="A0A6A4HDC7"/>
<dbReference type="SMART" id="SM00302">
    <property type="entry name" value="GED"/>
    <property type="match status" value="1"/>
</dbReference>
<dbReference type="CDD" id="cd08771">
    <property type="entry name" value="DLP_1"/>
    <property type="match status" value="1"/>
</dbReference>
<dbReference type="GO" id="GO:0005525">
    <property type="term" value="F:GTP binding"/>
    <property type="evidence" value="ECO:0007669"/>
    <property type="project" value="InterPro"/>
</dbReference>
<dbReference type="Pfam" id="PF00350">
    <property type="entry name" value="Dynamin_N"/>
    <property type="match status" value="1"/>
</dbReference>
<dbReference type="GO" id="GO:0003924">
    <property type="term" value="F:GTPase activity"/>
    <property type="evidence" value="ECO:0007669"/>
    <property type="project" value="InterPro"/>
</dbReference>
<dbReference type="GO" id="GO:0008017">
    <property type="term" value="F:microtubule binding"/>
    <property type="evidence" value="ECO:0007669"/>
    <property type="project" value="TreeGrafter"/>
</dbReference>
<proteinExistence type="predicted"/>
<evidence type="ECO:0000259" key="4">
    <source>
        <dbReference type="PROSITE" id="PS51718"/>
    </source>
</evidence>
<feature type="domain" description="Dynamin-type G" evidence="4">
    <location>
        <begin position="33"/>
        <end position="297"/>
    </location>
</feature>
<dbReference type="PROSITE" id="PS51388">
    <property type="entry name" value="GED"/>
    <property type="match status" value="1"/>
</dbReference>
<dbReference type="PRINTS" id="PR00195">
    <property type="entry name" value="DYNAMIN"/>
</dbReference>
<organism evidence="5 6">
    <name type="scientific">Gymnopus androsaceus JB14</name>
    <dbReference type="NCBI Taxonomy" id="1447944"/>
    <lineage>
        <taxon>Eukaryota</taxon>
        <taxon>Fungi</taxon>
        <taxon>Dikarya</taxon>
        <taxon>Basidiomycota</taxon>
        <taxon>Agaricomycotina</taxon>
        <taxon>Agaricomycetes</taxon>
        <taxon>Agaricomycetidae</taxon>
        <taxon>Agaricales</taxon>
        <taxon>Marasmiineae</taxon>
        <taxon>Omphalotaceae</taxon>
        <taxon>Gymnopus</taxon>
    </lineage>
</organism>
<dbReference type="Proteomes" id="UP000799118">
    <property type="component" value="Unassembled WGS sequence"/>
</dbReference>
<keyword evidence="1" id="KW-0547">Nucleotide-binding</keyword>
<dbReference type="Gene3D" id="3.40.50.300">
    <property type="entry name" value="P-loop containing nucleotide triphosphate hydrolases"/>
    <property type="match status" value="1"/>
</dbReference>
<dbReference type="InterPro" id="IPR045063">
    <property type="entry name" value="Dynamin_N"/>
</dbReference>
<dbReference type="InterPro" id="IPR003130">
    <property type="entry name" value="GED"/>
</dbReference>
<protein>
    <recommendedName>
        <fullName evidence="7">VpsA protein</fullName>
    </recommendedName>
</protein>
<dbReference type="GO" id="GO:0048312">
    <property type="term" value="P:intracellular distribution of mitochondria"/>
    <property type="evidence" value="ECO:0007669"/>
    <property type="project" value="TreeGrafter"/>
</dbReference>
<keyword evidence="6" id="KW-1185">Reference proteome</keyword>
<dbReference type="InterPro" id="IPR001401">
    <property type="entry name" value="Dynamin_GTPase"/>
</dbReference>
<dbReference type="InterPro" id="IPR027417">
    <property type="entry name" value="P-loop_NTPase"/>
</dbReference>
<reference evidence="5" key="1">
    <citation type="journal article" date="2019" name="Environ. Microbiol.">
        <title>Fungal ecological strategies reflected in gene transcription - a case study of two litter decomposers.</title>
        <authorList>
            <person name="Barbi F."/>
            <person name="Kohler A."/>
            <person name="Barry K."/>
            <person name="Baskaran P."/>
            <person name="Daum C."/>
            <person name="Fauchery L."/>
            <person name="Ihrmark K."/>
            <person name="Kuo A."/>
            <person name="LaButti K."/>
            <person name="Lipzen A."/>
            <person name="Morin E."/>
            <person name="Grigoriev I.V."/>
            <person name="Henrissat B."/>
            <person name="Lindahl B."/>
            <person name="Martin F."/>
        </authorList>
    </citation>
    <scope>NUCLEOTIDE SEQUENCE</scope>
    <source>
        <strain evidence="5">JB14</strain>
    </source>
</reference>
<evidence type="ECO:0000256" key="1">
    <source>
        <dbReference type="ARBA" id="ARBA00022741"/>
    </source>
</evidence>
<dbReference type="GO" id="GO:0000266">
    <property type="term" value="P:mitochondrial fission"/>
    <property type="evidence" value="ECO:0007669"/>
    <property type="project" value="TreeGrafter"/>
</dbReference>
<dbReference type="InterPro" id="IPR000375">
    <property type="entry name" value="Dynamin_stalk"/>
</dbReference>
<dbReference type="SMART" id="SM00053">
    <property type="entry name" value="DYNc"/>
    <property type="match status" value="1"/>
</dbReference>
<dbReference type="Gene3D" id="1.20.120.1240">
    <property type="entry name" value="Dynamin, middle domain"/>
    <property type="match status" value="1"/>
</dbReference>
<keyword evidence="2" id="KW-0342">GTP-binding</keyword>
<name>A0A6A4HDC7_9AGAR</name>
<dbReference type="InterPro" id="IPR022812">
    <property type="entry name" value="Dynamin"/>
</dbReference>
<dbReference type="InterPro" id="IPR030381">
    <property type="entry name" value="G_DYNAMIN_dom"/>
</dbReference>
<dbReference type="GO" id="GO:0016020">
    <property type="term" value="C:membrane"/>
    <property type="evidence" value="ECO:0007669"/>
    <property type="project" value="TreeGrafter"/>
</dbReference>
<dbReference type="GO" id="GO:0005874">
    <property type="term" value="C:microtubule"/>
    <property type="evidence" value="ECO:0007669"/>
    <property type="project" value="TreeGrafter"/>
</dbReference>
<dbReference type="PANTHER" id="PTHR11566:SF220">
    <property type="entry name" value="VACUOLAR PROTEIN SORTING-ASSOCIATED PROTEIN 1"/>
    <property type="match status" value="1"/>
</dbReference>
<dbReference type="GO" id="GO:0016559">
    <property type="term" value="P:peroxisome fission"/>
    <property type="evidence" value="ECO:0007669"/>
    <property type="project" value="TreeGrafter"/>
</dbReference>
<dbReference type="GO" id="GO:0005777">
    <property type="term" value="C:peroxisome"/>
    <property type="evidence" value="ECO:0007669"/>
    <property type="project" value="TreeGrafter"/>
</dbReference>
<dbReference type="InterPro" id="IPR020850">
    <property type="entry name" value="GED_dom"/>
</dbReference>
<evidence type="ECO:0000313" key="5">
    <source>
        <dbReference type="EMBL" id="KAE9395806.1"/>
    </source>
</evidence>
<evidence type="ECO:0000259" key="3">
    <source>
        <dbReference type="PROSITE" id="PS51388"/>
    </source>
</evidence>
<feature type="domain" description="GED" evidence="3">
    <location>
        <begin position="562"/>
        <end position="648"/>
    </location>
</feature>